<dbReference type="InterPro" id="IPR012677">
    <property type="entry name" value="Nucleotide-bd_a/b_plait_sf"/>
</dbReference>
<dbReference type="GO" id="GO:0003735">
    <property type="term" value="F:structural constituent of ribosome"/>
    <property type="evidence" value="ECO:0007669"/>
    <property type="project" value="InterPro"/>
</dbReference>
<dbReference type="FunFam" id="3.30.70.330:FF:000001">
    <property type="entry name" value="50S ribosomal protein L23"/>
    <property type="match status" value="1"/>
</dbReference>
<evidence type="ECO:0000256" key="3">
    <source>
        <dbReference type="ARBA" id="ARBA00022884"/>
    </source>
</evidence>
<dbReference type="PANTHER" id="PTHR11620">
    <property type="entry name" value="60S RIBOSOMAL PROTEIN L23A"/>
    <property type="match status" value="1"/>
</dbReference>
<dbReference type="InterPro" id="IPR013025">
    <property type="entry name" value="Ribosomal_uL23-like"/>
</dbReference>
<sequence length="107" mass="11611">MSETAARPILSKERQYQTILSPLVTEKATALSEQSQVVFRVPLSATKPEIKAAVEGLFGVKVLGVNTLVVKGKTKRFKGRPGQRSDWKKAMVQLAEGQSIDLTTGLA</sequence>
<keyword evidence="5 6" id="KW-0687">Ribonucleoprotein</keyword>
<evidence type="ECO:0000256" key="2">
    <source>
        <dbReference type="ARBA" id="ARBA00022730"/>
    </source>
</evidence>
<keyword evidence="4 6" id="KW-0689">Ribosomal protein</keyword>
<evidence type="ECO:0000313" key="8">
    <source>
        <dbReference type="Proteomes" id="UP000600101"/>
    </source>
</evidence>
<reference evidence="7" key="1">
    <citation type="submission" date="2020-08" db="EMBL/GenBank/DDBJ databases">
        <authorList>
            <person name="Hu Y."/>
            <person name="Nguyen S.V."/>
            <person name="Li F."/>
            <person name="Fanning S."/>
        </authorList>
    </citation>
    <scope>NUCLEOTIDE SEQUENCE</scope>
    <source>
        <strain evidence="7">SYSU D8009</strain>
    </source>
</reference>
<dbReference type="Proteomes" id="UP000600101">
    <property type="component" value="Unassembled WGS sequence"/>
</dbReference>
<protein>
    <recommendedName>
        <fullName evidence="6">Large ribosomal subunit protein uL23</fullName>
    </recommendedName>
</protein>
<dbReference type="NCBIfam" id="NF004359">
    <property type="entry name" value="PRK05738.1-3"/>
    <property type="match status" value="1"/>
</dbReference>
<evidence type="ECO:0000256" key="6">
    <source>
        <dbReference type="HAMAP-Rule" id="MF_01369"/>
    </source>
</evidence>
<gene>
    <name evidence="6" type="primary">rplW</name>
    <name evidence="7" type="ORF">H7965_25530</name>
</gene>
<dbReference type="RefSeq" id="WP_186773377.1">
    <property type="nucleotide sequence ID" value="NZ_JACOMF010000066.1"/>
</dbReference>
<comment type="function">
    <text evidence="6">One of the early assembly proteins it binds 23S rRNA. One of the proteins that surrounds the polypeptide exit tunnel on the outside of the ribosome. Forms the main docking site for trigger factor binding to the ribosome.</text>
</comment>
<evidence type="ECO:0000256" key="4">
    <source>
        <dbReference type="ARBA" id="ARBA00022980"/>
    </source>
</evidence>
<keyword evidence="8" id="KW-1185">Reference proteome</keyword>
<evidence type="ECO:0000313" key="7">
    <source>
        <dbReference type="EMBL" id="MBC4018629.1"/>
    </source>
</evidence>
<name>A0A9X0R2P8_9PROT</name>
<organism evidence="7 8">
    <name type="scientific">Siccirubricoccus deserti</name>
    <dbReference type="NCBI Taxonomy" id="2013562"/>
    <lineage>
        <taxon>Bacteria</taxon>
        <taxon>Pseudomonadati</taxon>
        <taxon>Pseudomonadota</taxon>
        <taxon>Alphaproteobacteria</taxon>
        <taxon>Acetobacterales</taxon>
        <taxon>Roseomonadaceae</taxon>
        <taxon>Siccirubricoccus</taxon>
    </lineage>
</organism>
<keyword evidence="2 6" id="KW-0699">rRNA-binding</keyword>
<dbReference type="GO" id="GO:0019843">
    <property type="term" value="F:rRNA binding"/>
    <property type="evidence" value="ECO:0007669"/>
    <property type="project" value="UniProtKB-UniRule"/>
</dbReference>
<comment type="similarity">
    <text evidence="1 6">Belongs to the universal ribosomal protein uL23 family.</text>
</comment>
<dbReference type="EMBL" id="JACOMF010000066">
    <property type="protein sequence ID" value="MBC4018629.1"/>
    <property type="molecule type" value="Genomic_DNA"/>
</dbReference>
<dbReference type="Gene3D" id="3.30.70.330">
    <property type="match status" value="1"/>
</dbReference>
<proteinExistence type="inferred from homology"/>
<dbReference type="Pfam" id="PF00276">
    <property type="entry name" value="Ribosomal_L23"/>
    <property type="match status" value="1"/>
</dbReference>
<comment type="subunit">
    <text evidence="6">Part of the 50S ribosomal subunit. Contacts protein L29, and trigger factor when it is bound to the ribosome.</text>
</comment>
<dbReference type="NCBIfam" id="NF004363">
    <property type="entry name" value="PRK05738.2-4"/>
    <property type="match status" value="1"/>
</dbReference>
<evidence type="ECO:0000256" key="1">
    <source>
        <dbReference type="ARBA" id="ARBA00006700"/>
    </source>
</evidence>
<dbReference type="NCBIfam" id="NF004360">
    <property type="entry name" value="PRK05738.1-5"/>
    <property type="match status" value="1"/>
</dbReference>
<keyword evidence="3 6" id="KW-0694">RNA-binding</keyword>
<dbReference type="InterPro" id="IPR012678">
    <property type="entry name" value="Ribosomal_uL23/eL15/eS24_sf"/>
</dbReference>
<dbReference type="HAMAP" id="MF_01369_B">
    <property type="entry name" value="Ribosomal_uL23_B"/>
    <property type="match status" value="1"/>
</dbReference>
<evidence type="ECO:0000256" key="5">
    <source>
        <dbReference type="ARBA" id="ARBA00023274"/>
    </source>
</evidence>
<dbReference type="GO" id="GO:0005840">
    <property type="term" value="C:ribosome"/>
    <property type="evidence" value="ECO:0007669"/>
    <property type="project" value="UniProtKB-KW"/>
</dbReference>
<comment type="caution">
    <text evidence="7">The sequence shown here is derived from an EMBL/GenBank/DDBJ whole genome shotgun (WGS) entry which is preliminary data.</text>
</comment>
<accession>A0A9X0R2P8</accession>
<dbReference type="GO" id="GO:1990904">
    <property type="term" value="C:ribonucleoprotein complex"/>
    <property type="evidence" value="ECO:0007669"/>
    <property type="project" value="UniProtKB-KW"/>
</dbReference>
<dbReference type="SUPFAM" id="SSF54189">
    <property type="entry name" value="Ribosomal proteins S24e, L23 and L15e"/>
    <property type="match status" value="1"/>
</dbReference>
<dbReference type="AlphaFoldDB" id="A0A9X0R2P8"/>
<dbReference type="GO" id="GO:0006412">
    <property type="term" value="P:translation"/>
    <property type="evidence" value="ECO:0007669"/>
    <property type="project" value="UniProtKB-UniRule"/>
</dbReference>